<gene>
    <name evidence="1" type="ORF">T4D_13874</name>
</gene>
<sequence length="83" mass="8923">MATTTINYNTTDPKPKLHTTNDCHVSSYYRTSHRLSGPNESAMAAKCNGDVVHDQLSLSFSSSVVSGIQQASSASRTVTIFSI</sequence>
<keyword evidence="2" id="KW-1185">Reference proteome</keyword>
<name>A0A0V1G2H2_TRIPS</name>
<evidence type="ECO:0000313" key="2">
    <source>
        <dbReference type="Proteomes" id="UP000054995"/>
    </source>
</evidence>
<dbReference type="Proteomes" id="UP000054995">
    <property type="component" value="Unassembled WGS sequence"/>
</dbReference>
<evidence type="ECO:0000313" key="1">
    <source>
        <dbReference type="EMBL" id="KRY92536.1"/>
    </source>
</evidence>
<protein>
    <submittedName>
        <fullName evidence="1">Uncharacterized protein</fullName>
    </submittedName>
</protein>
<reference evidence="1 2" key="1">
    <citation type="submission" date="2015-01" db="EMBL/GenBank/DDBJ databases">
        <title>Evolution of Trichinella species and genotypes.</title>
        <authorList>
            <person name="Korhonen P.K."/>
            <person name="Edoardo P."/>
            <person name="Giuseppe L.R."/>
            <person name="Gasser R.B."/>
        </authorList>
    </citation>
    <scope>NUCLEOTIDE SEQUENCE [LARGE SCALE GENOMIC DNA]</scope>
    <source>
        <strain evidence="1">ISS470</strain>
    </source>
</reference>
<dbReference type="AlphaFoldDB" id="A0A0V1G2H2"/>
<dbReference type="OrthoDB" id="5939097at2759"/>
<comment type="caution">
    <text evidence="1">The sequence shown here is derived from an EMBL/GenBank/DDBJ whole genome shotgun (WGS) entry which is preliminary data.</text>
</comment>
<proteinExistence type="predicted"/>
<dbReference type="EMBL" id="JYDT01000006">
    <property type="protein sequence ID" value="KRY92536.1"/>
    <property type="molecule type" value="Genomic_DNA"/>
</dbReference>
<organism evidence="1 2">
    <name type="scientific">Trichinella pseudospiralis</name>
    <name type="common">Parasitic roundworm</name>
    <dbReference type="NCBI Taxonomy" id="6337"/>
    <lineage>
        <taxon>Eukaryota</taxon>
        <taxon>Metazoa</taxon>
        <taxon>Ecdysozoa</taxon>
        <taxon>Nematoda</taxon>
        <taxon>Enoplea</taxon>
        <taxon>Dorylaimia</taxon>
        <taxon>Trichinellida</taxon>
        <taxon>Trichinellidae</taxon>
        <taxon>Trichinella</taxon>
    </lineage>
</organism>
<accession>A0A0V1G2H2</accession>